<dbReference type="RefSeq" id="WP_132034019.1">
    <property type="nucleotide sequence ID" value="NZ_SMAI01000013.1"/>
</dbReference>
<name>A0A4R3LRP1_9HYPH</name>
<accession>A0A4R3LRP1</accession>
<evidence type="ECO:0000313" key="4">
    <source>
        <dbReference type="Proteomes" id="UP000294664"/>
    </source>
</evidence>
<dbReference type="GO" id="GO:0016853">
    <property type="term" value="F:isomerase activity"/>
    <property type="evidence" value="ECO:0007669"/>
    <property type="project" value="UniProtKB-KW"/>
</dbReference>
<dbReference type="EMBL" id="SMAI01000013">
    <property type="protein sequence ID" value="TCT02416.1"/>
    <property type="molecule type" value="Genomic_DNA"/>
</dbReference>
<dbReference type="InterPro" id="IPR008928">
    <property type="entry name" value="6-hairpin_glycosidase_sf"/>
</dbReference>
<evidence type="ECO:0000313" key="3">
    <source>
        <dbReference type="EMBL" id="TCT02416.1"/>
    </source>
</evidence>
<comment type="similarity">
    <text evidence="1">Belongs to the N-acylglucosamine 2-epimerase family.</text>
</comment>
<dbReference type="GO" id="GO:0005975">
    <property type="term" value="P:carbohydrate metabolic process"/>
    <property type="evidence" value="ECO:0007669"/>
    <property type="project" value="InterPro"/>
</dbReference>
<evidence type="ECO:0000256" key="1">
    <source>
        <dbReference type="ARBA" id="ARBA00008558"/>
    </source>
</evidence>
<dbReference type="PANTHER" id="PTHR15108">
    <property type="entry name" value="N-ACYLGLUCOSAMINE-2-EPIMERASE"/>
    <property type="match status" value="1"/>
</dbReference>
<dbReference type="AlphaFoldDB" id="A0A4R3LRP1"/>
<keyword evidence="4" id="KW-1185">Reference proteome</keyword>
<dbReference type="OrthoDB" id="9806359at2"/>
<protein>
    <submittedName>
        <fullName evidence="3">Mannose-6-phosphate isomerase type 3</fullName>
    </submittedName>
</protein>
<dbReference type="SUPFAM" id="SSF48208">
    <property type="entry name" value="Six-hairpin glycosidases"/>
    <property type="match status" value="1"/>
</dbReference>
<organism evidence="3 4">
    <name type="scientific">Aquabacter spiritensis</name>
    <dbReference type="NCBI Taxonomy" id="933073"/>
    <lineage>
        <taxon>Bacteria</taxon>
        <taxon>Pseudomonadati</taxon>
        <taxon>Pseudomonadota</taxon>
        <taxon>Alphaproteobacteria</taxon>
        <taxon>Hyphomicrobiales</taxon>
        <taxon>Xanthobacteraceae</taxon>
        <taxon>Aquabacter</taxon>
    </lineage>
</organism>
<gene>
    <name evidence="3" type="ORF">EDC64_11363</name>
</gene>
<dbReference type="Pfam" id="PF07221">
    <property type="entry name" value="GlcNAc_2-epim"/>
    <property type="match status" value="1"/>
</dbReference>
<dbReference type="Gene3D" id="1.50.10.10">
    <property type="match status" value="1"/>
</dbReference>
<proteinExistence type="inferred from homology"/>
<dbReference type="Proteomes" id="UP000294664">
    <property type="component" value="Unassembled WGS sequence"/>
</dbReference>
<dbReference type="InterPro" id="IPR012341">
    <property type="entry name" value="6hp_glycosidase-like_sf"/>
</dbReference>
<comment type="caution">
    <text evidence="3">The sequence shown here is derived from an EMBL/GenBank/DDBJ whole genome shotgun (WGS) entry which is preliminary data.</text>
</comment>
<dbReference type="InterPro" id="IPR010819">
    <property type="entry name" value="AGE/CE"/>
</dbReference>
<reference evidence="3 4" key="1">
    <citation type="submission" date="2019-03" db="EMBL/GenBank/DDBJ databases">
        <title>Genomic Encyclopedia of Type Strains, Phase IV (KMG-IV): sequencing the most valuable type-strain genomes for metagenomic binning, comparative biology and taxonomic classification.</title>
        <authorList>
            <person name="Goeker M."/>
        </authorList>
    </citation>
    <scope>NUCLEOTIDE SEQUENCE [LARGE SCALE GENOMIC DNA]</scope>
    <source>
        <strain evidence="3 4">DSM 9035</strain>
    </source>
</reference>
<keyword evidence="2 3" id="KW-0413">Isomerase</keyword>
<sequence length="384" mass="41497">MTKAAAAIPAEPAYGAARAALLAWLRDTALPLWADRGIDRAAGGFYEGLTPDGRPTDDPRRARVVARQIYVFSVARHLGWDGPADDIVRHGLAALARHLTPDGRLIPTLGTKGETVRDVFDLYDHAFVLFALAAAARAGLADEAPARALLARMVRTHAHPVAGFHEGEGAPLKANPHMHLFEACLEWEALSADQAWSALADAIAELCLSRLIHPETGAVHEYFDATWQRLTDRAGSVVEPGHQFEWAWLLMRWGAARGRPDALIAARRLVALAERHGVKAGFAMCELNADLTLRDGRARLWPQTERIKAQVVLVADAAGPDARGMALARATEAVQALMRFFDHPVPGGWWEYLSLAGEPEQAPSRASSLYHIVCAAAVLAAASA</sequence>
<evidence type="ECO:0000256" key="2">
    <source>
        <dbReference type="ARBA" id="ARBA00023235"/>
    </source>
</evidence>